<dbReference type="FunFam" id="3.90.640.10:FF:000003">
    <property type="entry name" value="Molecular chaperone DnaK"/>
    <property type="match status" value="1"/>
</dbReference>
<dbReference type="EMBL" id="OB663351">
    <property type="protein sequence ID" value="CAD7231281.1"/>
    <property type="molecule type" value="Genomic_DNA"/>
</dbReference>
<dbReference type="FunFam" id="3.30.420.40:FF:000545">
    <property type="entry name" value="Endoplasmic reticulum chaperone BiP"/>
    <property type="match status" value="1"/>
</dbReference>
<dbReference type="PROSITE" id="PS01036">
    <property type="entry name" value="HSP70_3"/>
    <property type="match status" value="1"/>
</dbReference>
<gene>
    <name evidence="4" type="ORF">CTOB1V02_LOCUS9130</name>
</gene>
<protein>
    <submittedName>
        <fullName evidence="4">Uncharacterized protein</fullName>
    </submittedName>
</protein>
<evidence type="ECO:0000256" key="2">
    <source>
        <dbReference type="ARBA" id="ARBA00022741"/>
    </source>
</evidence>
<feature type="non-terminal residue" evidence="4">
    <location>
        <position position="1"/>
    </location>
</feature>
<dbReference type="AlphaFoldDB" id="A0A7R8WLM8"/>
<dbReference type="Gene3D" id="3.30.420.40">
    <property type="match status" value="2"/>
</dbReference>
<keyword evidence="2" id="KW-0547">Nucleotide-binding</keyword>
<dbReference type="PANTHER" id="PTHR19375">
    <property type="entry name" value="HEAT SHOCK PROTEIN 70KDA"/>
    <property type="match status" value="1"/>
</dbReference>
<dbReference type="FunFam" id="3.30.30.30:FF:000001">
    <property type="entry name" value="heat shock 70 kDa protein-like"/>
    <property type="match status" value="1"/>
</dbReference>
<evidence type="ECO:0000256" key="3">
    <source>
        <dbReference type="ARBA" id="ARBA00022840"/>
    </source>
</evidence>
<sequence length="451" mass="50432">GLVFYIDVKRLIGLRFDDPVVQSDMKRWPFRVVSEEGRPKIQVSFQGSEKTYFAEEISSMVLRKMKETAEAFLGGKTVRDAVITVPAYFKDAQREATKEAGAMAGLNVIRIINEPTAAALAYGFDRKVNGRTVLIYDLGGGTLDVTVMTIKNGDFDVKSTCGNTHLGGQDFTQLLVDHFIKENSYEEYAAENKLLRRRLNQMCNIAKEKISFKPKATIELTNFPAKGMEFETTLTRECFEKLAGSLFRSTMEYVRQGLKDANMDKSSIDEVILVGGSTRIPKIRKLLSDFFGNEKIKEAINPDEAVAYGAALQAANLNGDLKGDINLHDVTPFSLGIAIRENFRDMSFVVKKNSRIPLKKNDVFFTMYDNQERVSFRVYEGESAVTKDNDLLGQFELTDVPPKPAGEAAFDVTFDIDENGILEVTAVSRDTGRSNNIIVKKPALAQKQRFP</sequence>
<dbReference type="Pfam" id="PF00012">
    <property type="entry name" value="HSP70"/>
    <property type="match status" value="1"/>
</dbReference>
<dbReference type="InterPro" id="IPR018181">
    <property type="entry name" value="Heat_shock_70_CS"/>
</dbReference>
<dbReference type="InterPro" id="IPR013126">
    <property type="entry name" value="Hsp_70_fam"/>
</dbReference>
<comment type="similarity">
    <text evidence="1">Belongs to the heat shock protein 70 family.</text>
</comment>
<dbReference type="InterPro" id="IPR043129">
    <property type="entry name" value="ATPase_NBD"/>
</dbReference>
<keyword evidence="3" id="KW-0067">ATP-binding</keyword>
<accession>A0A7R8WLM8</accession>
<dbReference type="Gene3D" id="3.30.30.30">
    <property type="match status" value="1"/>
</dbReference>
<dbReference type="InterPro" id="IPR029047">
    <property type="entry name" value="HSP70_peptide-bd_sf"/>
</dbReference>
<dbReference type="GO" id="GO:0005524">
    <property type="term" value="F:ATP binding"/>
    <property type="evidence" value="ECO:0007669"/>
    <property type="project" value="UniProtKB-KW"/>
</dbReference>
<evidence type="ECO:0000313" key="4">
    <source>
        <dbReference type="EMBL" id="CAD7231281.1"/>
    </source>
</evidence>
<dbReference type="PROSITE" id="PS00329">
    <property type="entry name" value="HSP70_2"/>
    <property type="match status" value="1"/>
</dbReference>
<reference evidence="4" key="1">
    <citation type="submission" date="2020-11" db="EMBL/GenBank/DDBJ databases">
        <authorList>
            <person name="Tran Van P."/>
        </authorList>
    </citation>
    <scope>NUCLEOTIDE SEQUENCE</scope>
</reference>
<dbReference type="PRINTS" id="PR00301">
    <property type="entry name" value="HEATSHOCK70"/>
</dbReference>
<dbReference type="SUPFAM" id="SSF100920">
    <property type="entry name" value="Heat shock protein 70kD (HSP70), peptide-binding domain"/>
    <property type="match status" value="1"/>
</dbReference>
<dbReference type="Gene3D" id="2.60.34.10">
    <property type="entry name" value="Substrate Binding Domain Of DNAk, Chain A, domain 1"/>
    <property type="match status" value="1"/>
</dbReference>
<evidence type="ECO:0000256" key="1">
    <source>
        <dbReference type="ARBA" id="ARBA00007381"/>
    </source>
</evidence>
<dbReference type="CDD" id="cd24028">
    <property type="entry name" value="ASKHA_NBD_HSP70_HSPA1-like"/>
    <property type="match status" value="1"/>
</dbReference>
<name>A0A7R8WLM8_9CRUS</name>
<dbReference type="GO" id="GO:0140662">
    <property type="term" value="F:ATP-dependent protein folding chaperone"/>
    <property type="evidence" value="ECO:0007669"/>
    <property type="project" value="InterPro"/>
</dbReference>
<proteinExistence type="inferred from homology"/>
<dbReference type="OrthoDB" id="6228894at2759"/>
<dbReference type="Gene3D" id="3.90.640.10">
    <property type="entry name" value="Actin, Chain A, domain 4"/>
    <property type="match status" value="1"/>
</dbReference>
<organism evidence="4">
    <name type="scientific">Cyprideis torosa</name>
    <dbReference type="NCBI Taxonomy" id="163714"/>
    <lineage>
        <taxon>Eukaryota</taxon>
        <taxon>Metazoa</taxon>
        <taxon>Ecdysozoa</taxon>
        <taxon>Arthropoda</taxon>
        <taxon>Crustacea</taxon>
        <taxon>Oligostraca</taxon>
        <taxon>Ostracoda</taxon>
        <taxon>Podocopa</taxon>
        <taxon>Podocopida</taxon>
        <taxon>Cytherocopina</taxon>
        <taxon>Cytheroidea</taxon>
        <taxon>Cytherideidae</taxon>
        <taxon>Cyprideis</taxon>
    </lineage>
</organism>
<dbReference type="GO" id="GO:0006950">
    <property type="term" value="P:response to stress"/>
    <property type="evidence" value="ECO:0007669"/>
    <property type="project" value="UniProtKB-ARBA"/>
</dbReference>
<dbReference type="SUPFAM" id="SSF53067">
    <property type="entry name" value="Actin-like ATPase domain"/>
    <property type="match status" value="2"/>
</dbReference>